<keyword evidence="5 8" id="KW-1133">Transmembrane helix</keyword>
<evidence type="ECO:0000256" key="9">
    <source>
        <dbReference type="SAM" id="MobiDB-lite"/>
    </source>
</evidence>
<feature type="transmembrane region" description="Helical" evidence="8">
    <location>
        <begin position="229"/>
        <end position="250"/>
    </location>
</feature>
<feature type="transmembrane region" description="Helical" evidence="8">
    <location>
        <begin position="155"/>
        <end position="177"/>
    </location>
</feature>
<feature type="transmembrane region" description="Helical" evidence="8">
    <location>
        <begin position="286"/>
        <end position="306"/>
    </location>
</feature>
<evidence type="ECO:0000256" key="2">
    <source>
        <dbReference type="ARBA" id="ARBA00005887"/>
    </source>
</evidence>
<dbReference type="PANTHER" id="PTHR43029">
    <property type="entry name" value="AMMONIUM TRANSPORTER MEP2"/>
    <property type="match status" value="1"/>
</dbReference>
<feature type="transmembrane region" description="Helical" evidence="8">
    <location>
        <begin position="256"/>
        <end position="277"/>
    </location>
</feature>
<evidence type="ECO:0000313" key="12">
    <source>
        <dbReference type="Proteomes" id="UP001274830"/>
    </source>
</evidence>
<comment type="subcellular location">
    <subcellularLocation>
        <location evidence="8">Cell membrane</location>
        <topology evidence="8">Multi-pass membrane protein</topology>
    </subcellularLocation>
    <subcellularLocation>
        <location evidence="1">Membrane</location>
        <topology evidence="1">Multi-pass membrane protein</topology>
    </subcellularLocation>
</comment>
<accession>A0AAE1C4W8</accession>
<reference evidence="11" key="1">
    <citation type="submission" date="2023-07" db="EMBL/GenBank/DDBJ databases">
        <title>Black Yeasts Isolated from many extreme environments.</title>
        <authorList>
            <person name="Coleine C."/>
            <person name="Stajich J.E."/>
            <person name="Selbmann L."/>
        </authorList>
    </citation>
    <scope>NUCLEOTIDE SEQUENCE</scope>
    <source>
        <strain evidence="11">CCFEE 5485</strain>
    </source>
</reference>
<evidence type="ECO:0000256" key="6">
    <source>
        <dbReference type="ARBA" id="ARBA00023136"/>
    </source>
</evidence>
<dbReference type="Proteomes" id="UP001274830">
    <property type="component" value="Unassembled WGS sequence"/>
</dbReference>
<evidence type="ECO:0000256" key="3">
    <source>
        <dbReference type="ARBA" id="ARBA00022448"/>
    </source>
</evidence>
<evidence type="ECO:0000256" key="7">
    <source>
        <dbReference type="ARBA" id="ARBA00023177"/>
    </source>
</evidence>
<dbReference type="FunFam" id="1.10.3430.10:FF:000003">
    <property type="entry name" value="Ammonium transporter"/>
    <property type="match status" value="1"/>
</dbReference>
<feature type="transmembrane region" description="Helical" evidence="8">
    <location>
        <begin position="189"/>
        <end position="209"/>
    </location>
</feature>
<keyword evidence="7 8" id="KW-0924">Ammonia transport</keyword>
<organism evidence="11 12">
    <name type="scientific">Recurvomyces mirabilis</name>
    <dbReference type="NCBI Taxonomy" id="574656"/>
    <lineage>
        <taxon>Eukaryota</taxon>
        <taxon>Fungi</taxon>
        <taxon>Dikarya</taxon>
        <taxon>Ascomycota</taxon>
        <taxon>Pezizomycotina</taxon>
        <taxon>Dothideomycetes</taxon>
        <taxon>Dothideomycetidae</taxon>
        <taxon>Mycosphaerellales</taxon>
        <taxon>Teratosphaeriaceae</taxon>
        <taxon>Recurvomyces</taxon>
    </lineage>
</organism>
<keyword evidence="4 8" id="KW-0812">Transmembrane</keyword>
<feature type="transmembrane region" description="Helical" evidence="8">
    <location>
        <begin position="68"/>
        <end position="86"/>
    </location>
</feature>
<keyword evidence="6 8" id="KW-0472">Membrane</keyword>
<keyword evidence="12" id="KW-1185">Reference proteome</keyword>
<evidence type="ECO:0000259" key="10">
    <source>
        <dbReference type="Pfam" id="PF00909"/>
    </source>
</evidence>
<comment type="similarity">
    <text evidence="2 8">Belongs to the ammonia transporter channel (TC 1.A.11.2) family.</text>
</comment>
<sequence length="488" mass="52555">MAEAPTFDPAHPWGGNSRNATVDVNAQYAGLEFHYTYLIFCGFIVWLIIPGIGLLYGGLARRKSSLSLLFQSLMVAAVTTFQWMFWGYSLAYSRTANAFIGDLANFGMMKVQAAPSPGSAVIPEIVFCLYQMLFCACTVQIVIGGSFERGRIIPSLVFGFWWATIVYCPIACWTWNSNGWLYNLPSLDFAGGGPVHIASGWAALAYAFVLGKRKTKGEKSHGKPHNTTLVFLGTVLIWFGWFGFNGGSALNASVRAMYAAFNTNTAASTGAIGWVLVDYIRTGGKFSVVGACEGAIAGLVGITPAAGYVSCWPAALIGFLTAVVCACLQNLNDWLRIDEGLYVFKLHGIGGMIGSFLTGIFADSAISALDGVTLAPGGWNGNGIQVGKQFAEICAISAYSFVVSCILLMILKYIPGMHLRVSEEAEMHGLDLDQFFDEQIGEADWEMWSKEHPVTHGIALARSGEGEHSGGSSMERETVQAESKKTDA</sequence>
<dbReference type="NCBIfam" id="TIGR00836">
    <property type="entry name" value="amt"/>
    <property type="match status" value="1"/>
</dbReference>
<dbReference type="SUPFAM" id="SSF111352">
    <property type="entry name" value="Ammonium transporter"/>
    <property type="match status" value="1"/>
</dbReference>
<proteinExistence type="inferred from homology"/>
<evidence type="ECO:0000256" key="1">
    <source>
        <dbReference type="ARBA" id="ARBA00004141"/>
    </source>
</evidence>
<feature type="region of interest" description="Disordered" evidence="9">
    <location>
        <begin position="461"/>
        <end position="488"/>
    </location>
</feature>
<evidence type="ECO:0000256" key="4">
    <source>
        <dbReference type="ARBA" id="ARBA00022692"/>
    </source>
</evidence>
<evidence type="ECO:0000313" key="11">
    <source>
        <dbReference type="EMBL" id="KAK3678196.1"/>
    </source>
</evidence>
<feature type="transmembrane region" description="Helical" evidence="8">
    <location>
        <begin position="343"/>
        <end position="369"/>
    </location>
</feature>
<feature type="transmembrane region" description="Helical" evidence="8">
    <location>
        <begin position="312"/>
        <end position="331"/>
    </location>
</feature>
<dbReference type="Gene3D" id="1.10.3430.10">
    <property type="entry name" value="Ammonium transporter AmtB like domains"/>
    <property type="match status" value="1"/>
</dbReference>
<name>A0AAE1C4W8_9PEZI</name>
<dbReference type="InterPro" id="IPR024041">
    <property type="entry name" value="NH4_transpt_AmtB-like_dom"/>
</dbReference>
<dbReference type="InterPro" id="IPR029020">
    <property type="entry name" value="Ammonium/urea_transptr"/>
</dbReference>
<protein>
    <recommendedName>
        <fullName evidence="8">Ammonium transporter</fullName>
    </recommendedName>
</protein>
<dbReference type="InterPro" id="IPR001905">
    <property type="entry name" value="Ammonium_transpt"/>
</dbReference>
<feature type="transmembrane region" description="Helical" evidence="8">
    <location>
        <begin position="120"/>
        <end position="143"/>
    </location>
</feature>
<feature type="compositionally biased region" description="Basic and acidic residues" evidence="9">
    <location>
        <begin position="464"/>
        <end position="488"/>
    </location>
</feature>
<evidence type="ECO:0000256" key="8">
    <source>
        <dbReference type="RuleBase" id="RU362002"/>
    </source>
</evidence>
<dbReference type="InterPro" id="IPR018047">
    <property type="entry name" value="Ammonium_transpt_CS"/>
</dbReference>
<keyword evidence="3 8" id="KW-0813">Transport</keyword>
<dbReference type="GO" id="GO:0008519">
    <property type="term" value="F:ammonium channel activity"/>
    <property type="evidence" value="ECO:0007669"/>
    <property type="project" value="InterPro"/>
</dbReference>
<dbReference type="GO" id="GO:0005886">
    <property type="term" value="C:plasma membrane"/>
    <property type="evidence" value="ECO:0007669"/>
    <property type="project" value="UniProtKB-SubCell"/>
</dbReference>
<comment type="caution">
    <text evidence="11">The sequence shown here is derived from an EMBL/GenBank/DDBJ whole genome shotgun (WGS) entry which is preliminary data.</text>
</comment>
<feature type="domain" description="Ammonium transporter AmtB-like" evidence="10">
    <location>
        <begin position="38"/>
        <end position="435"/>
    </location>
</feature>
<dbReference type="PANTHER" id="PTHR43029:SF15">
    <property type="entry name" value="AMMONIUM TRANSPORTER"/>
    <property type="match status" value="1"/>
</dbReference>
<feature type="transmembrane region" description="Helical" evidence="8">
    <location>
        <begin position="35"/>
        <end position="56"/>
    </location>
</feature>
<dbReference type="EMBL" id="JAUTXT010000005">
    <property type="protein sequence ID" value="KAK3678196.1"/>
    <property type="molecule type" value="Genomic_DNA"/>
</dbReference>
<dbReference type="AlphaFoldDB" id="A0AAE1C4W8"/>
<dbReference type="PROSITE" id="PS01219">
    <property type="entry name" value="AMMONIUM_TRANSP"/>
    <property type="match status" value="1"/>
</dbReference>
<gene>
    <name evidence="11" type="ORF">LTR78_002292</name>
</gene>
<dbReference type="Pfam" id="PF00909">
    <property type="entry name" value="Ammonium_transp"/>
    <property type="match status" value="1"/>
</dbReference>
<evidence type="ECO:0000256" key="5">
    <source>
        <dbReference type="ARBA" id="ARBA00022989"/>
    </source>
</evidence>
<feature type="transmembrane region" description="Helical" evidence="8">
    <location>
        <begin position="389"/>
        <end position="411"/>
    </location>
</feature>